<feature type="compositionally biased region" description="Basic and acidic residues" evidence="6">
    <location>
        <begin position="750"/>
        <end position="765"/>
    </location>
</feature>
<feature type="transmembrane region" description="Helical" evidence="7">
    <location>
        <begin position="110"/>
        <end position="133"/>
    </location>
</feature>
<organism evidence="9 10">
    <name type="scientific">Alteraurantiacibacter buctensis</name>
    <dbReference type="NCBI Taxonomy" id="1503981"/>
    <lineage>
        <taxon>Bacteria</taxon>
        <taxon>Pseudomonadati</taxon>
        <taxon>Pseudomonadota</taxon>
        <taxon>Alphaproteobacteria</taxon>
        <taxon>Sphingomonadales</taxon>
        <taxon>Erythrobacteraceae</taxon>
        <taxon>Alteraurantiacibacter</taxon>
    </lineage>
</organism>
<dbReference type="PANTHER" id="PTHR37937:SF1">
    <property type="entry name" value="CONJUGATIVE TRANSFER: DNA TRANSPORT"/>
    <property type="match status" value="1"/>
</dbReference>
<evidence type="ECO:0000256" key="6">
    <source>
        <dbReference type="SAM" id="MobiDB-lite"/>
    </source>
</evidence>
<dbReference type="RefSeq" id="WP_160771805.1">
    <property type="nucleotide sequence ID" value="NZ_WTYV01000003.1"/>
</dbReference>
<feature type="region of interest" description="Disordered" evidence="6">
    <location>
        <begin position="595"/>
        <end position="788"/>
    </location>
</feature>
<keyword evidence="2" id="KW-1003">Cell membrane</keyword>
<feature type="compositionally biased region" description="Basic and acidic residues" evidence="6">
    <location>
        <begin position="595"/>
        <end position="608"/>
    </location>
</feature>
<dbReference type="AlphaFoldDB" id="A0A844YWD1"/>
<evidence type="ECO:0000259" key="8">
    <source>
        <dbReference type="Pfam" id="PF10412"/>
    </source>
</evidence>
<dbReference type="InterPro" id="IPR019476">
    <property type="entry name" value="T4SS_TraD_DNA-bd"/>
</dbReference>
<dbReference type="Gene3D" id="3.40.50.300">
    <property type="entry name" value="P-loop containing nucleotide triphosphate hydrolases"/>
    <property type="match status" value="2"/>
</dbReference>
<gene>
    <name evidence="9" type="ORF">GRI99_09505</name>
</gene>
<evidence type="ECO:0000256" key="1">
    <source>
        <dbReference type="ARBA" id="ARBA00004651"/>
    </source>
</evidence>
<name>A0A844YWD1_9SPHN</name>
<keyword evidence="10" id="KW-1185">Reference proteome</keyword>
<keyword evidence="4 7" id="KW-1133">Transmembrane helix</keyword>
<evidence type="ECO:0000256" key="3">
    <source>
        <dbReference type="ARBA" id="ARBA00022692"/>
    </source>
</evidence>
<reference evidence="9 10" key="1">
    <citation type="submission" date="2019-12" db="EMBL/GenBank/DDBJ databases">
        <title>Genomic-based taxomic classification of the family Erythrobacteraceae.</title>
        <authorList>
            <person name="Xu L."/>
        </authorList>
    </citation>
    <scope>NUCLEOTIDE SEQUENCE [LARGE SCALE GENOMIC DNA]</scope>
    <source>
        <strain evidence="9 10">M0322</strain>
    </source>
</reference>
<dbReference type="GO" id="GO:0005886">
    <property type="term" value="C:plasma membrane"/>
    <property type="evidence" value="ECO:0007669"/>
    <property type="project" value="UniProtKB-SubCell"/>
</dbReference>
<dbReference type="InterPro" id="IPR027417">
    <property type="entry name" value="P-loop_NTPase"/>
</dbReference>
<dbReference type="Proteomes" id="UP000466966">
    <property type="component" value="Unassembled WGS sequence"/>
</dbReference>
<evidence type="ECO:0000256" key="2">
    <source>
        <dbReference type="ARBA" id="ARBA00022475"/>
    </source>
</evidence>
<feature type="compositionally biased region" description="Basic and acidic residues" evidence="6">
    <location>
        <begin position="674"/>
        <end position="696"/>
    </location>
</feature>
<accession>A0A844YWD1</accession>
<keyword evidence="3 7" id="KW-0812">Transmembrane</keyword>
<feature type="transmembrane region" description="Helical" evidence="7">
    <location>
        <begin position="20"/>
        <end position="42"/>
    </location>
</feature>
<feature type="compositionally biased region" description="Basic and acidic residues" evidence="6">
    <location>
        <begin position="622"/>
        <end position="650"/>
    </location>
</feature>
<evidence type="ECO:0000313" key="10">
    <source>
        <dbReference type="Proteomes" id="UP000466966"/>
    </source>
</evidence>
<comment type="caution">
    <text evidence="9">The sequence shown here is derived from an EMBL/GenBank/DDBJ whole genome shotgun (WGS) entry which is preliminary data.</text>
</comment>
<proteinExistence type="predicted"/>
<comment type="subcellular location">
    <subcellularLocation>
        <location evidence="1">Cell membrane</location>
        <topology evidence="1">Multi-pass membrane protein</topology>
    </subcellularLocation>
</comment>
<keyword evidence="5 7" id="KW-0472">Membrane</keyword>
<evidence type="ECO:0000256" key="5">
    <source>
        <dbReference type="ARBA" id="ARBA00023136"/>
    </source>
</evidence>
<sequence>MKHSLVNFTRGSQLLGHFGFMFAAGLKGPLFLTITLMLGLTWWEVKTSLSEHQVYLLWMHVYVSAYTFLEFDPDKLVHLKLGNGDLVSFPMRVITDYPPMREAAAAFANAVRSALVIAGVVLLPLFAFFWWFAERFGERSKQKKHVRGASLVTLPELEDELARHNARERAAEYGDSLGWRWRLVGAKALHEAGYYAPAHLAGVTWPWRREQSHTMLVGTTGTGKTVALTELVAEIRKRRERAVIFDLTGAFIETFYDADTDVILNPLDARCPAWSVFNDCTTRTEFHAAAESLVPHDGGGSEQFWVLAARTMFVETCVKLAAEGRGSNQALADELMNADLTDLHKLLEDTMAGPITTPTAAKMAESVRAVFNVNAKAMQMLPADGAPFSVRQWVRGEGEAGSLLFLSARYVDMSVLSQLLTLWLDTAINTLMTGRRTRDVKLWFLIDELGALHRLPSLEKGLQTARNFGGAIVTGVHAFAKLKDVYGENMAMTLSSLSRTKLILATSDRETATWCSDVIGHREVREMEEGYSYGYNNARDAVSLTPRRQVVPLLLPDEFMELPSLSGFIKFPDGFPAAPVTLSPRKWPRVAEGFIARDLETPSPDTKRPVGRQTGATMGAYQRDDGHHHDGDHNGDHGDESADEGSDPRRMAGKRQAPANKQKVRASGRQVLPKRNERQPKGGPKDRHKTILDDQARVAGKVASNATPAGKKEGAAQCELPLGEAKAEPANRIGSSRTDAPDPQAANEASKGRNKAEQRQHEEQQRALLGGASKPDQAHDIGNVDPEI</sequence>
<dbReference type="InterPro" id="IPR051539">
    <property type="entry name" value="T4SS-coupling_protein"/>
</dbReference>
<dbReference type="PANTHER" id="PTHR37937">
    <property type="entry name" value="CONJUGATIVE TRANSFER: DNA TRANSPORT"/>
    <property type="match status" value="1"/>
</dbReference>
<dbReference type="CDD" id="cd01127">
    <property type="entry name" value="TrwB_TraG_TraD_VirD4"/>
    <property type="match status" value="1"/>
</dbReference>
<dbReference type="Pfam" id="PF10412">
    <property type="entry name" value="TrwB_AAD_bind"/>
    <property type="match status" value="1"/>
</dbReference>
<dbReference type="GO" id="GO:0003677">
    <property type="term" value="F:DNA binding"/>
    <property type="evidence" value="ECO:0007669"/>
    <property type="project" value="UniProtKB-KW"/>
</dbReference>
<evidence type="ECO:0000256" key="4">
    <source>
        <dbReference type="ARBA" id="ARBA00022989"/>
    </source>
</evidence>
<protein>
    <submittedName>
        <fullName evidence="9">Type IV secretion system DNA-binding domain-containing protein</fullName>
    </submittedName>
</protein>
<evidence type="ECO:0000256" key="7">
    <source>
        <dbReference type="SAM" id="Phobius"/>
    </source>
</evidence>
<dbReference type="SUPFAM" id="SSF52540">
    <property type="entry name" value="P-loop containing nucleoside triphosphate hydrolases"/>
    <property type="match status" value="1"/>
</dbReference>
<dbReference type="EMBL" id="WTYV01000003">
    <property type="protein sequence ID" value="MXO71869.1"/>
    <property type="molecule type" value="Genomic_DNA"/>
</dbReference>
<feature type="domain" description="Type IV secretion system coupling protein TraD DNA-binding" evidence="8">
    <location>
        <begin position="199"/>
        <end position="582"/>
    </location>
</feature>
<keyword evidence="9" id="KW-0238">DNA-binding</keyword>
<evidence type="ECO:0000313" key="9">
    <source>
        <dbReference type="EMBL" id="MXO71869.1"/>
    </source>
</evidence>
<dbReference type="OrthoDB" id="102453at2"/>